<reference evidence="2" key="1">
    <citation type="journal article" date="2019" name="Int. J. Syst. Evol. Microbiol.">
        <title>The Global Catalogue of Microorganisms (GCM) 10K type strain sequencing project: providing services to taxonomists for standard genome sequencing and annotation.</title>
        <authorList>
            <consortium name="The Broad Institute Genomics Platform"/>
            <consortium name="The Broad Institute Genome Sequencing Center for Infectious Disease"/>
            <person name="Wu L."/>
            <person name="Ma J."/>
        </authorList>
    </citation>
    <scope>NUCLEOTIDE SEQUENCE [LARGE SCALE GENOMIC DNA]</scope>
    <source>
        <strain evidence="2">DT72</strain>
    </source>
</reference>
<dbReference type="EMBL" id="JBHUFB010000009">
    <property type="protein sequence ID" value="MFD1812607.1"/>
    <property type="molecule type" value="Genomic_DNA"/>
</dbReference>
<dbReference type="InterPro" id="IPR037038">
    <property type="entry name" value="HepT-like_sf"/>
</dbReference>
<dbReference type="Proteomes" id="UP001597286">
    <property type="component" value="Unassembled WGS sequence"/>
</dbReference>
<protein>
    <submittedName>
        <fullName evidence="1">Uncharacterized protein</fullName>
    </submittedName>
</protein>
<sequence>MNALNAVPRGKPDAVSAATASGIVLSDLAARSSREAFSRSDTERVVHVLTTMRRALLQLEGIVPVDAELLERNSTAGLVIERVLANLMDMVFDVNCHVSGRGRTSGSFEKSCDAAIAAGLIDRELADALLPSEGPHHVVMQLSLDTEPELVEIVVARALVAFQEYERRAAGWVARPIEP</sequence>
<proteinExistence type="predicted"/>
<accession>A0ABW4P4F0</accession>
<dbReference type="Gene3D" id="1.20.120.580">
    <property type="entry name" value="bsu32300-like"/>
    <property type="match status" value="1"/>
</dbReference>
<evidence type="ECO:0000313" key="1">
    <source>
        <dbReference type="EMBL" id="MFD1812607.1"/>
    </source>
</evidence>
<organism evidence="1 2">
    <name type="scientific">Rhodococcus gannanensis</name>
    <dbReference type="NCBI Taxonomy" id="1960308"/>
    <lineage>
        <taxon>Bacteria</taxon>
        <taxon>Bacillati</taxon>
        <taxon>Actinomycetota</taxon>
        <taxon>Actinomycetes</taxon>
        <taxon>Mycobacteriales</taxon>
        <taxon>Nocardiaceae</taxon>
        <taxon>Rhodococcus</taxon>
    </lineage>
</organism>
<gene>
    <name evidence="1" type="ORF">ACFSJG_10310</name>
</gene>
<dbReference type="RefSeq" id="WP_378485106.1">
    <property type="nucleotide sequence ID" value="NZ_JBHUFB010000009.1"/>
</dbReference>
<name>A0ABW4P4F0_9NOCA</name>
<keyword evidence="2" id="KW-1185">Reference proteome</keyword>
<evidence type="ECO:0000313" key="2">
    <source>
        <dbReference type="Proteomes" id="UP001597286"/>
    </source>
</evidence>
<comment type="caution">
    <text evidence="1">The sequence shown here is derived from an EMBL/GenBank/DDBJ whole genome shotgun (WGS) entry which is preliminary data.</text>
</comment>